<name>A0AAD9RAH9_9HYME</name>
<feature type="compositionally biased region" description="Pro residues" evidence="1">
    <location>
        <begin position="46"/>
        <end position="68"/>
    </location>
</feature>
<feature type="compositionally biased region" description="Basic residues" evidence="1">
    <location>
        <begin position="86"/>
        <end position="97"/>
    </location>
</feature>
<evidence type="ECO:0000313" key="3">
    <source>
        <dbReference type="Proteomes" id="UP001258017"/>
    </source>
</evidence>
<reference evidence="2" key="2">
    <citation type="journal article" date="2023" name="Commun. Biol.">
        <title>Intrasexual cuticular hydrocarbon dimorphism in a wasp sheds light on hydrocarbon biosynthesis genes in Hymenoptera.</title>
        <authorList>
            <person name="Moris V.C."/>
            <person name="Podsiadlowski L."/>
            <person name="Martin S."/>
            <person name="Oeyen J.P."/>
            <person name="Donath A."/>
            <person name="Petersen M."/>
            <person name="Wilbrandt J."/>
            <person name="Misof B."/>
            <person name="Liedtke D."/>
            <person name="Thamm M."/>
            <person name="Scheiner R."/>
            <person name="Schmitt T."/>
            <person name="Niehuis O."/>
        </authorList>
    </citation>
    <scope>NUCLEOTIDE SEQUENCE</scope>
    <source>
        <strain evidence="2">GBR_01_08_01A</strain>
    </source>
</reference>
<sequence>MDEFSVLRPSNREWEYRGRPGAQQYAYPGVSYSDSSAGESPAISLPTPPPPPLMAPPASPPPPPPPPRRPPRRSVTFADSPPKSPRSPKKVFSRFPRRTSSVATLDVAVPWTPVSPRHWTMRDGKPEYVT</sequence>
<reference evidence="2" key="1">
    <citation type="submission" date="2021-08" db="EMBL/GenBank/DDBJ databases">
        <authorList>
            <person name="Misof B."/>
            <person name="Oliver O."/>
            <person name="Podsiadlowski L."/>
            <person name="Donath A."/>
            <person name="Peters R."/>
            <person name="Mayer C."/>
            <person name="Rust J."/>
            <person name="Gunkel S."/>
            <person name="Lesny P."/>
            <person name="Martin S."/>
            <person name="Oeyen J.P."/>
            <person name="Petersen M."/>
            <person name="Panagiotis P."/>
            <person name="Wilbrandt J."/>
            <person name="Tanja T."/>
        </authorList>
    </citation>
    <scope>NUCLEOTIDE SEQUENCE</scope>
    <source>
        <strain evidence="2">GBR_01_08_01A</strain>
        <tissue evidence="2">Thorax + abdomen</tissue>
    </source>
</reference>
<comment type="caution">
    <text evidence="2">The sequence shown here is derived from an EMBL/GenBank/DDBJ whole genome shotgun (WGS) entry which is preliminary data.</text>
</comment>
<dbReference type="EMBL" id="JAIFRP010004408">
    <property type="protein sequence ID" value="KAK2576164.1"/>
    <property type="molecule type" value="Genomic_DNA"/>
</dbReference>
<proteinExistence type="predicted"/>
<evidence type="ECO:0000256" key="1">
    <source>
        <dbReference type="SAM" id="MobiDB-lite"/>
    </source>
</evidence>
<keyword evidence="3" id="KW-1185">Reference proteome</keyword>
<protein>
    <submittedName>
        <fullName evidence="2">Uncharacterized protein</fullName>
    </submittedName>
</protein>
<accession>A0AAD9RAH9</accession>
<dbReference type="Proteomes" id="UP001258017">
    <property type="component" value="Unassembled WGS sequence"/>
</dbReference>
<evidence type="ECO:0000313" key="2">
    <source>
        <dbReference type="EMBL" id="KAK2576164.1"/>
    </source>
</evidence>
<dbReference type="AlphaFoldDB" id="A0AAD9RAH9"/>
<organism evidence="2 3">
    <name type="scientific">Odynerus spinipes</name>
    <dbReference type="NCBI Taxonomy" id="1348599"/>
    <lineage>
        <taxon>Eukaryota</taxon>
        <taxon>Metazoa</taxon>
        <taxon>Ecdysozoa</taxon>
        <taxon>Arthropoda</taxon>
        <taxon>Hexapoda</taxon>
        <taxon>Insecta</taxon>
        <taxon>Pterygota</taxon>
        <taxon>Neoptera</taxon>
        <taxon>Endopterygota</taxon>
        <taxon>Hymenoptera</taxon>
        <taxon>Apocrita</taxon>
        <taxon>Aculeata</taxon>
        <taxon>Vespoidea</taxon>
        <taxon>Vespidae</taxon>
        <taxon>Eumeninae</taxon>
        <taxon>Odynerus</taxon>
    </lineage>
</organism>
<gene>
    <name evidence="2" type="ORF">KPH14_007490</name>
</gene>
<feature type="region of interest" description="Disordered" evidence="1">
    <location>
        <begin position="15"/>
        <end position="100"/>
    </location>
</feature>